<keyword evidence="4 9" id="KW-0547">Nucleotide-binding</keyword>
<dbReference type="Gene3D" id="3.40.50.620">
    <property type="entry name" value="HUPs"/>
    <property type="match status" value="2"/>
</dbReference>
<dbReference type="PRINTS" id="PR00985">
    <property type="entry name" value="TRNASYNTHLEU"/>
</dbReference>
<evidence type="ECO:0000256" key="6">
    <source>
        <dbReference type="ARBA" id="ARBA00022917"/>
    </source>
</evidence>
<keyword evidence="5 9" id="KW-0067">ATP-binding</keyword>
<comment type="catalytic activity">
    <reaction evidence="8 9">
        <text>tRNA(Leu) + L-leucine + ATP = L-leucyl-tRNA(Leu) + AMP + diphosphate</text>
        <dbReference type="Rhea" id="RHEA:11688"/>
        <dbReference type="Rhea" id="RHEA-COMP:9613"/>
        <dbReference type="Rhea" id="RHEA-COMP:9622"/>
        <dbReference type="ChEBI" id="CHEBI:30616"/>
        <dbReference type="ChEBI" id="CHEBI:33019"/>
        <dbReference type="ChEBI" id="CHEBI:57427"/>
        <dbReference type="ChEBI" id="CHEBI:78442"/>
        <dbReference type="ChEBI" id="CHEBI:78494"/>
        <dbReference type="ChEBI" id="CHEBI:456215"/>
        <dbReference type="EC" id="6.1.1.4"/>
    </reaction>
</comment>
<dbReference type="InterPro" id="IPR002302">
    <property type="entry name" value="Leu-tRNA-ligase"/>
</dbReference>
<dbReference type="SUPFAM" id="SSF50677">
    <property type="entry name" value="ValRS/IleRS/LeuRS editing domain"/>
    <property type="match status" value="1"/>
</dbReference>
<keyword evidence="15" id="KW-1185">Reference proteome</keyword>
<dbReference type="GO" id="GO:0005829">
    <property type="term" value="C:cytosol"/>
    <property type="evidence" value="ECO:0007669"/>
    <property type="project" value="TreeGrafter"/>
</dbReference>
<dbReference type="InterPro" id="IPR013155">
    <property type="entry name" value="M/V/L/I-tRNA-synth_anticd-bd"/>
</dbReference>
<evidence type="ECO:0000259" key="12">
    <source>
        <dbReference type="Pfam" id="PF08264"/>
    </source>
</evidence>
<evidence type="ECO:0000256" key="5">
    <source>
        <dbReference type="ARBA" id="ARBA00022840"/>
    </source>
</evidence>
<keyword evidence="2 9" id="KW-0963">Cytoplasm</keyword>
<dbReference type="Gene3D" id="1.10.730.10">
    <property type="entry name" value="Isoleucyl-tRNA Synthetase, Domain 1"/>
    <property type="match status" value="1"/>
</dbReference>
<dbReference type="PANTHER" id="PTHR43740:SF2">
    <property type="entry name" value="LEUCINE--TRNA LIGASE, MITOCHONDRIAL"/>
    <property type="match status" value="1"/>
</dbReference>
<dbReference type="FunFam" id="3.40.50.620:FF:000056">
    <property type="entry name" value="Leucine--tRNA ligase"/>
    <property type="match status" value="1"/>
</dbReference>
<dbReference type="FunFam" id="3.40.50.620:FF:000077">
    <property type="entry name" value="Leucine--tRNA ligase"/>
    <property type="match status" value="1"/>
</dbReference>
<dbReference type="HAMAP" id="MF_00049_B">
    <property type="entry name" value="Leu_tRNA_synth_B"/>
    <property type="match status" value="1"/>
</dbReference>
<dbReference type="SUPFAM" id="SSF47323">
    <property type="entry name" value="Anticodon-binding domain of a subclass of class I aminoacyl-tRNA synthetases"/>
    <property type="match status" value="1"/>
</dbReference>
<dbReference type="RefSeq" id="WP_013943598.1">
    <property type="nucleotide sequence ID" value="NC_015713.1"/>
</dbReference>
<evidence type="ECO:0000256" key="10">
    <source>
        <dbReference type="RuleBase" id="RU363035"/>
    </source>
</evidence>
<dbReference type="EMBL" id="FR872582">
    <property type="protein sequence ID" value="CCB89131.1"/>
    <property type="molecule type" value="Genomic_DNA"/>
</dbReference>
<feature type="domain" description="Methionyl/Valyl/Leucyl/Isoleucyl-tRNA synthetase anticodon-binding" evidence="12">
    <location>
        <begin position="712"/>
        <end position="822"/>
    </location>
</feature>
<feature type="binding site" evidence="9">
    <location>
        <position position="640"/>
    </location>
    <ligand>
        <name>ATP</name>
        <dbReference type="ChEBI" id="CHEBI:30616"/>
    </ligand>
</feature>
<dbReference type="GO" id="GO:0006429">
    <property type="term" value="P:leucyl-tRNA aminoacylation"/>
    <property type="evidence" value="ECO:0007669"/>
    <property type="project" value="UniProtKB-UniRule"/>
</dbReference>
<keyword evidence="3 9" id="KW-0436">Ligase</keyword>
<dbReference type="STRING" id="331113.SNE_A12540"/>
<feature type="short sequence motif" description="'KMSKS' region" evidence="9">
    <location>
        <begin position="637"/>
        <end position="641"/>
    </location>
</feature>
<evidence type="ECO:0000256" key="7">
    <source>
        <dbReference type="ARBA" id="ARBA00023146"/>
    </source>
</evidence>
<dbReference type="Pfam" id="PF13603">
    <property type="entry name" value="tRNA-synt_1_2"/>
    <property type="match status" value="1"/>
</dbReference>
<comment type="caution">
    <text evidence="9">Lacks conserved residue(s) required for the propagation of feature annotation.</text>
</comment>
<dbReference type="NCBIfam" id="TIGR00396">
    <property type="entry name" value="leuS_bact"/>
    <property type="match status" value="1"/>
</dbReference>
<dbReference type="eggNOG" id="COG0495">
    <property type="taxonomic scope" value="Bacteria"/>
</dbReference>
<dbReference type="Pfam" id="PF08264">
    <property type="entry name" value="Anticodon_1"/>
    <property type="match status" value="1"/>
</dbReference>
<dbReference type="Proteomes" id="UP000000496">
    <property type="component" value="Chromosome gsn.131"/>
</dbReference>
<dbReference type="InterPro" id="IPR009080">
    <property type="entry name" value="tRNAsynth_Ia_anticodon-bd"/>
</dbReference>
<evidence type="ECO:0000256" key="4">
    <source>
        <dbReference type="ARBA" id="ARBA00022741"/>
    </source>
</evidence>
<organism evidence="14 15">
    <name type="scientific">Simkania negevensis (strain ATCC VR-1471 / DSM 27360 / Z)</name>
    <dbReference type="NCBI Taxonomy" id="331113"/>
    <lineage>
        <taxon>Bacteria</taxon>
        <taxon>Pseudomonadati</taxon>
        <taxon>Chlamydiota</taxon>
        <taxon>Chlamydiia</taxon>
        <taxon>Parachlamydiales</taxon>
        <taxon>Simkaniaceae</taxon>
        <taxon>Simkania</taxon>
    </lineage>
</organism>
<evidence type="ECO:0000313" key="14">
    <source>
        <dbReference type="EMBL" id="CCB89131.1"/>
    </source>
</evidence>
<dbReference type="HOGENOM" id="CLU_004427_0_0_0"/>
<dbReference type="PANTHER" id="PTHR43740">
    <property type="entry name" value="LEUCYL-TRNA SYNTHETASE"/>
    <property type="match status" value="1"/>
</dbReference>
<dbReference type="CDD" id="cd07958">
    <property type="entry name" value="Anticodon_Ia_Leu_BEm"/>
    <property type="match status" value="1"/>
</dbReference>
<evidence type="ECO:0000256" key="8">
    <source>
        <dbReference type="ARBA" id="ARBA00047469"/>
    </source>
</evidence>
<dbReference type="GO" id="GO:0004823">
    <property type="term" value="F:leucine-tRNA ligase activity"/>
    <property type="evidence" value="ECO:0007669"/>
    <property type="project" value="UniProtKB-UniRule"/>
</dbReference>
<dbReference type="PROSITE" id="PS00178">
    <property type="entry name" value="AA_TRNA_LIGASE_I"/>
    <property type="match status" value="1"/>
</dbReference>
<evidence type="ECO:0000259" key="11">
    <source>
        <dbReference type="Pfam" id="PF00133"/>
    </source>
</evidence>
<evidence type="ECO:0000256" key="3">
    <source>
        <dbReference type="ARBA" id="ARBA00022598"/>
    </source>
</evidence>
<keyword evidence="7 9" id="KW-0030">Aminoacyl-tRNA synthetase</keyword>
<dbReference type="CDD" id="cd00812">
    <property type="entry name" value="LeuRS_core"/>
    <property type="match status" value="1"/>
</dbReference>
<proteinExistence type="inferred from homology"/>
<dbReference type="Pfam" id="PF00133">
    <property type="entry name" value="tRNA-synt_1"/>
    <property type="match status" value="1"/>
</dbReference>
<sequence length="860" mass="99045">MSQEKYNHIEVERKWQTYWKENQLFKAKVDPSKPKYYILDMFPYPSGAGLHVGHVTGYTATDILARYKRQKGYNVLHPMGWDSFGLQAEQYAVRTGTHPKITTEKNINTYRRQLQSLGFSYDWDREFATSDPDYYKWTQWIFSKLYEQGLAYEAEILVNYCPALGTVLANEEVENGKSREGGYPVERRPLRQWILKITAYAERLLADLETLDWPEYLKILQRNWIGKSEGAEVVFLENESKQPITVFTTRHDTLFGTTFLVLSPEHPLVNKITTDDQKEDVEAYQQKTTAKSDMERTDLNKEKSGVWTGAYARNPINNELIPIWIADYVLMGYGTGAVMAVPGGDERDFEFAKKFGLKIIPPYDPLLKDYLDDLPADMAEEDFRLEILAGNRCWTKGGVVINGKSELFDINGLEIEAAKNKVADWLETHKCGRRTTTYKLRDWLFSRQRYWGEPFPILHLEDGTKRLLDLDELPLVLPELTDYKPQGEGRTPLENVPEWVEITDPKTGKKALRETNTMPQWAGSCWYYLRFCDPHNENAAWGEKEEKYWMPVDMYVGGVEHAVLHLLYARFWHKVLYDLDLVSTTEPFQTLRNQGLVTARAFKRLGGGYVDAHHVMKKGDEYFEEGGDEKLLSLVEKMSKSKLNGVTPDEIVQELGADSLRLYEMFMGPFDKEKLWNSEAISGCRRFLDRFFQLVTSDKVIGKEEGEGMKLAHILVKGVENDIESMLYNTAISKMMEFVNAFVKLDSYPKKALQMAVQALSPFAPHLAEECWEILGKEPGSLTFEPYPQADPKYLEEASAVYVVQINGKFRGKWELPKGQSQDELLEFVKGEEKIAKHLQGEIMKVIFVPDKLINLVVKP</sequence>
<comment type="subcellular location">
    <subcellularLocation>
        <location evidence="9">Cytoplasm</location>
    </subcellularLocation>
</comment>
<gene>
    <name evidence="9 14" type="primary">leuS</name>
    <name evidence="14" type="ordered locus">SNE_A12540</name>
</gene>
<evidence type="ECO:0000256" key="1">
    <source>
        <dbReference type="ARBA" id="ARBA00005594"/>
    </source>
</evidence>
<evidence type="ECO:0000256" key="9">
    <source>
        <dbReference type="HAMAP-Rule" id="MF_00049"/>
    </source>
</evidence>
<dbReference type="InterPro" id="IPR001412">
    <property type="entry name" value="aa-tRNA-synth_I_CS"/>
</dbReference>
<dbReference type="SUPFAM" id="SSF52374">
    <property type="entry name" value="Nucleotidylyl transferase"/>
    <property type="match status" value="1"/>
</dbReference>
<feature type="domain" description="Leucyl-tRNA synthetase editing" evidence="13">
    <location>
        <begin position="222"/>
        <end position="426"/>
    </location>
</feature>
<dbReference type="GO" id="GO:0005524">
    <property type="term" value="F:ATP binding"/>
    <property type="evidence" value="ECO:0007669"/>
    <property type="project" value="UniProtKB-UniRule"/>
</dbReference>
<reference evidence="14 15" key="1">
    <citation type="journal article" date="2011" name="Mol. Biol. Evol.">
        <title>Unity in variety--the pan-genome of the Chlamydiae.</title>
        <authorList>
            <person name="Collingro A."/>
            <person name="Tischler P."/>
            <person name="Weinmaier T."/>
            <person name="Penz T."/>
            <person name="Heinz E."/>
            <person name="Brunham R.C."/>
            <person name="Read T.D."/>
            <person name="Bavoil P.M."/>
            <person name="Sachse K."/>
            <person name="Kahane S."/>
            <person name="Friedman M.G."/>
            <person name="Rattei T."/>
            <person name="Myers G.S."/>
            <person name="Horn M."/>
        </authorList>
    </citation>
    <scope>NUCLEOTIDE SEQUENCE [LARGE SCALE GENOMIC DNA]</scope>
    <source>
        <strain evidence="15">ATCC VR-1471 / Z</strain>
    </source>
</reference>
<dbReference type="FunFam" id="1.10.730.10:FF:000002">
    <property type="entry name" value="Leucine--tRNA ligase"/>
    <property type="match status" value="1"/>
</dbReference>
<name>F8L8J9_SIMNZ</name>
<dbReference type="InterPro" id="IPR009008">
    <property type="entry name" value="Val/Leu/Ile-tRNA-synth_edit"/>
</dbReference>
<evidence type="ECO:0000313" key="15">
    <source>
        <dbReference type="Proteomes" id="UP000000496"/>
    </source>
</evidence>
<comment type="similarity">
    <text evidence="1 9 10">Belongs to the class-I aminoacyl-tRNA synthetase family.</text>
</comment>
<feature type="domain" description="Aminoacyl-tRNA synthetase class Ia" evidence="11">
    <location>
        <begin position="15"/>
        <end position="214"/>
    </location>
</feature>
<dbReference type="InterPro" id="IPR014729">
    <property type="entry name" value="Rossmann-like_a/b/a_fold"/>
</dbReference>
<dbReference type="KEGG" id="sng:SNE_A12540"/>
<dbReference type="GO" id="GO:0002161">
    <property type="term" value="F:aminoacyl-tRNA deacylase activity"/>
    <property type="evidence" value="ECO:0007669"/>
    <property type="project" value="InterPro"/>
</dbReference>
<dbReference type="OrthoDB" id="9810365at2"/>
<dbReference type="InterPro" id="IPR025709">
    <property type="entry name" value="Leu_tRNA-synth_edit"/>
</dbReference>
<protein>
    <recommendedName>
        <fullName evidence="9">Leucine--tRNA ligase</fullName>
        <ecNumber evidence="9">6.1.1.4</ecNumber>
    </recommendedName>
    <alternativeName>
        <fullName evidence="9">Leucyl-tRNA synthetase</fullName>
        <shortName evidence="9">LeuRS</shortName>
    </alternativeName>
</protein>
<evidence type="ECO:0000256" key="2">
    <source>
        <dbReference type="ARBA" id="ARBA00022490"/>
    </source>
</evidence>
<dbReference type="InterPro" id="IPR002300">
    <property type="entry name" value="aa-tRNA-synth_Ia"/>
</dbReference>
<dbReference type="EC" id="6.1.1.4" evidence="9"/>
<evidence type="ECO:0000259" key="13">
    <source>
        <dbReference type="Pfam" id="PF13603"/>
    </source>
</evidence>
<dbReference type="AlphaFoldDB" id="F8L8J9"/>
<accession>F8L8J9</accession>
<keyword evidence="6 9" id="KW-0648">Protein biosynthesis</keyword>